<dbReference type="InterPro" id="IPR007212">
    <property type="entry name" value="Zf-like"/>
</dbReference>
<evidence type="ECO:0000313" key="2">
    <source>
        <dbReference type="EMBL" id="CUM80488.1"/>
    </source>
</evidence>
<protein>
    <submittedName>
        <fullName evidence="2">Cysteine-rich small domain</fullName>
    </submittedName>
    <submittedName>
        <fullName evidence="3">Metal-binding protein</fullName>
    </submittedName>
</protein>
<sequence length="93" mass="10834">MKKEGFDFFQNRACEYFPCHKGVADEDFNCLFCYCPLYLLGDECGGNFEYLPNGIKNCSNCTLPHCREGYAHVMNKYLLIAERIRKKPRCMEA</sequence>
<evidence type="ECO:0000313" key="5">
    <source>
        <dbReference type="Proteomes" id="UP000431304"/>
    </source>
</evidence>
<evidence type="ECO:0000313" key="3">
    <source>
        <dbReference type="EMBL" id="MSD16073.1"/>
    </source>
</evidence>
<dbReference type="Proteomes" id="UP000095492">
    <property type="component" value="Unassembled WGS sequence"/>
</dbReference>
<dbReference type="Proteomes" id="UP000431304">
    <property type="component" value="Unassembled WGS sequence"/>
</dbReference>
<dbReference type="Pfam" id="PF04071">
    <property type="entry name" value="zf-like"/>
    <property type="match status" value="1"/>
</dbReference>
<evidence type="ECO:0000313" key="4">
    <source>
        <dbReference type="Proteomes" id="UP000095492"/>
    </source>
</evidence>
<accession>A0A173RTN2</accession>
<feature type="domain" description="Cysteine-rich small" evidence="1">
    <location>
        <begin position="8"/>
        <end position="84"/>
    </location>
</feature>
<dbReference type="GeneID" id="42786086"/>
<evidence type="ECO:0000259" key="1">
    <source>
        <dbReference type="Pfam" id="PF04071"/>
    </source>
</evidence>
<organism evidence="2 4">
    <name type="scientific">Eubacterium ramulus</name>
    <dbReference type="NCBI Taxonomy" id="39490"/>
    <lineage>
        <taxon>Bacteria</taxon>
        <taxon>Bacillati</taxon>
        <taxon>Bacillota</taxon>
        <taxon>Clostridia</taxon>
        <taxon>Eubacteriales</taxon>
        <taxon>Eubacteriaceae</taxon>
        <taxon>Eubacterium</taxon>
    </lineage>
</organism>
<name>A0A173RTN2_EUBRA</name>
<reference evidence="3 5" key="2">
    <citation type="journal article" date="2019" name="Nat. Med.">
        <title>A library of human gut bacterial isolates paired with longitudinal multiomics data enables mechanistic microbiome research.</title>
        <authorList>
            <person name="Poyet M."/>
            <person name="Groussin M."/>
            <person name="Gibbons S.M."/>
            <person name="Avila-Pacheco J."/>
            <person name="Jiang X."/>
            <person name="Kearney S.M."/>
            <person name="Perrotta A.R."/>
            <person name="Berdy B."/>
            <person name="Zhao S."/>
            <person name="Lieberman T.D."/>
            <person name="Swanson P.K."/>
            <person name="Smith M."/>
            <person name="Roesemann S."/>
            <person name="Alexander J.E."/>
            <person name="Rich S.A."/>
            <person name="Livny J."/>
            <person name="Vlamakis H."/>
            <person name="Clish C."/>
            <person name="Bullock K."/>
            <person name="Deik A."/>
            <person name="Scott J."/>
            <person name="Pierce K.A."/>
            <person name="Xavier R.J."/>
            <person name="Alm E.J."/>
        </authorList>
    </citation>
    <scope>NUCLEOTIDE SEQUENCE [LARGE SCALE GENOMIC DNA]</scope>
    <source>
        <strain evidence="3 5">BIOML-A3</strain>
    </source>
</reference>
<dbReference type="AlphaFoldDB" id="A0A173RTN2"/>
<dbReference type="RefSeq" id="WP_021738593.1">
    <property type="nucleotide sequence ID" value="NZ_CABKSU010000037.1"/>
</dbReference>
<dbReference type="EMBL" id="WKRA01000011">
    <property type="protein sequence ID" value="MSD16073.1"/>
    <property type="molecule type" value="Genomic_DNA"/>
</dbReference>
<dbReference type="OrthoDB" id="9799337at2"/>
<proteinExistence type="predicted"/>
<dbReference type="STRING" id="39490.ERS852448_00554"/>
<reference evidence="2 4" key="1">
    <citation type="submission" date="2015-09" db="EMBL/GenBank/DDBJ databases">
        <authorList>
            <consortium name="Pathogen Informatics"/>
        </authorList>
    </citation>
    <scope>NUCLEOTIDE SEQUENCE [LARGE SCALE GENOMIC DNA]</scope>
    <source>
        <strain evidence="2 4">2789STDY5608891</strain>
    </source>
</reference>
<dbReference type="EMBL" id="CYYA01000003">
    <property type="protein sequence ID" value="CUM80488.1"/>
    <property type="molecule type" value="Genomic_DNA"/>
</dbReference>
<gene>
    <name evidence="2" type="ORF">ERS852448_00554</name>
    <name evidence="3" type="ORF">GKE72_08290</name>
</gene>